<organism evidence="1 2">
    <name type="scientific">Caerostris darwini</name>
    <dbReference type="NCBI Taxonomy" id="1538125"/>
    <lineage>
        <taxon>Eukaryota</taxon>
        <taxon>Metazoa</taxon>
        <taxon>Ecdysozoa</taxon>
        <taxon>Arthropoda</taxon>
        <taxon>Chelicerata</taxon>
        <taxon>Arachnida</taxon>
        <taxon>Araneae</taxon>
        <taxon>Araneomorphae</taxon>
        <taxon>Entelegynae</taxon>
        <taxon>Araneoidea</taxon>
        <taxon>Araneidae</taxon>
        <taxon>Caerostris</taxon>
    </lineage>
</organism>
<proteinExistence type="predicted"/>
<dbReference type="Proteomes" id="UP001054837">
    <property type="component" value="Unassembled WGS sequence"/>
</dbReference>
<reference evidence="1 2" key="1">
    <citation type="submission" date="2021-06" db="EMBL/GenBank/DDBJ databases">
        <title>Caerostris darwini draft genome.</title>
        <authorList>
            <person name="Kono N."/>
            <person name="Arakawa K."/>
        </authorList>
    </citation>
    <scope>NUCLEOTIDE SEQUENCE [LARGE SCALE GENOMIC DNA]</scope>
</reference>
<evidence type="ECO:0000313" key="1">
    <source>
        <dbReference type="EMBL" id="GIY26472.1"/>
    </source>
</evidence>
<evidence type="ECO:0000313" key="2">
    <source>
        <dbReference type="Proteomes" id="UP001054837"/>
    </source>
</evidence>
<accession>A0AAV4S247</accession>
<dbReference type="AlphaFoldDB" id="A0AAV4S247"/>
<sequence length="96" mass="11238">MGACETITALEFKGIAKANSNTDADSAIIRLGLMNSKRAFICAFNDENFNQMLPNCIRCWNSIRFRREKIIRRWTGLQVIYWVLIRREEKIFPPLQ</sequence>
<gene>
    <name evidence="1" type="ORF">CDAR_223661</name>
</gene>
<comment type="caution">
    <text evidence="1">The sequence shown here is derived from an EMBL/GenBank/DDBJ whole genome shotgun (WGS) entry which is preliminary data.</text>
</comment>
<name>A0AAV4S247_9ARAC</name>
<protein>
    <submittedName>
        <fullName evidence="1">Uncharacterized protein</fullName>
    </submittedName>
</protein>
<keyword evidence="2" id="KW-1185">Reference proteome</keyword>
<dbReference type="EMBL" id="BPLQ01006946">
    <property type="protein sequence ID" value="GIY26472.1"/>
    <property type="molecule type" value="Genomic_DNA"/>
</dbReference>